<protein>
    <recommendedName>
        <fullName evidence="1">Reverse transcriptase zinc-binding domain-containing protein</fullName>
    </recommendedName>
</protein>
<comment type="caution">
    <text evidence="2">The sequence shown here is derived from an EMBL/GenBank/DDBJ whole genome shotgun (WGS) entry which is preliminary data.</text>
</comment>
<sequence length="187" mass="21816">MRSYSVKSGNHLGCNLLANPSSSGIASLEYWWKFLWCINIPSKVKLFIWRACPNWIPARYNLAKRGMHMEINCLVCGKCLETTVHALWACPALKQIRSTYHCLGGFGVKDNMQFLDLMILCINKLLQEEFELICIIIWRIWCRWNELVHGKPALVDREAVLWARAFLNEYRRANDESITLLGFRVFF</sequence>
<proteinExistence type="predicted"/>
<name>A0AAE0A4N1_9ROSI</name>
<gene>
    <name evidence="2" type="ORF">Dsin_023559</name>
</gene>
<organism evidence="2 3">
    <name type="scientific">Dipteronia sinensis</name>
    <dbReference type="NCBI Taxonomy" id="43782"/>
    <lineage>
        <taxon>Eukaryota</taxon>
        <taxon>Viridiplantae</taxon>
        <taxon>Streptophyta</taxon>
        <taxon>Embryophyta</taxon>
        <taxon>Tracheophyta</taxon>
        <taxon>Spermatophyta</taxon>
        <taxon>Magnoliopsida</taxon>
        <taxon>eudicotyledons</taxon>
        <taxon>Gunneridae</taxon>
        <taxon>Pentapetalae</taxon>
        <taxon>rosids</taxon>
        <taxon>malvids</taxon>
        <taxon>Sapindales</taxon>
        <taxon>Sapindaceae</taxon>
        <taxon>Hippocastanoideae</taxon>
        <taxon>Acereae</taxon>
        <taxon>Dipteronia</taxon>
    </lineage>
</organism>
<evidence type="ECO:0000313" key="3">
    <source>
        <dbReference type="Proteomes" id="UP001281410"/>
    </source>
</evidence>
<dbReference type="Proteomes" id="UP001281410">
    <property type="component" value="Unassembled WGS sequence"/>
</dbReference>
<reference evidence="2" key="1">
    <citation type="journal article" date="2023" name="Plant J.">
        <title>Genome sequences and population genomics provide insights into the demographic history, inbreeding, and mutation load of two 'living fossil' tree species of Dipteronia.</title>
        <authorList>
            <person name="Feng Y."/>
            <person name="Comes H.P."/>
            <person name="Chen J."/>
            <person name="Zhu S."/>
            <person name="Lu R."/>
            <person name="Zhang X."/>
            <person name="Li P."/>
            <person name="Qiu J."/>
            <person name="Olsen K.M."/>
            <person name="Qiu Y."/>
        </authorList>
    </citation>
    <scope>NUCLEOTIDE SEQUENCE</scope>
    <source>
        <strain evidence="2">NBL</strain>
    </source>
</reference>
<dbReference type="AlphaFoldDB" id="A0AAE0A4N1"/>
<keyword evidence="3" id="KW-1185">Reference proteome</keyword>
<accession>A0AAE0A4N1</accession>
<dbReference type="InterPro" id="IPR026960">
    <property type="entry name" value="RVT-Znf"/>
</dbReference>
<evidence type="ECO:0000259" key="1">
    <source>
        <dbReference type="Pfam" id="PF13966"/>
    </source>
</evidence>
<feature type="domain" description="Reverse transcriptase zinc-binding" evidence="1">
    <location>
        <begin position="30"/>
        <end position="95"/>
    </location>
</feature>
<evidence type="ECO:0000313" key="2">
    <source>
        <dbReference type="EMBL" id="KAK3200144.1"/>
    </source>
</evidence>
<dbReference type="EMBL" id="JANJYJ010000007">
    <property type="protein sequence ID" value="KAK3200144.1"/>
    <property type="molecule type" value="Genomic_DNA"/>
</dbReference>
<dbReference type="Pfam" id="PF13966">
    <property type="entry name" value="zf-RVT"/>
    <property type="match status" value="1"/>
</dbReference>